<evidence type="ECO:0000313" key="4">
    <source>
        <dbReference type="Proteomes" id="UP000318050"/>
    </source>
</evidence>
<sequence length="119" mass="12041">MRKVLGVLAMLTVAGCVSSGTKVTADQMATLEKGKSTYTEVVSRLGQPTAVSTMANGGKVAVYSFTTASADAASYIPVVGLFAGGATAHGSTVTMTFNAAGVLADYQTTETNVKTHTGL</sequence>
<dbReference type="PROSITE" id="PS51257">
    <property type="entry name" value="PROKAR_LIPOPROTEIN"/>
    <property type="match status" value="1"/>
</dbReference>
<proteinExistence type="predicted"/>
<feature type="signal peptide" evidence="2">
    <location>
        <begin position="1"/>
        <end position="19"/>
    </location>
</feature>
<evidence type="ECO:0000256" key="1">
    <source>
        <dbReference type="ARBA" id="ARBA00022729"/>
    </source>
</evidence>
<dbReference type="AlphaFoldDB" id="A0A560IPX4"/>
<reference evidence="3 4" key="1">
    <citation type="submission" date="2019-06" db="EMBL/GenBank/DDBJ databases">
        <title>Genomic Encyclopedia of Type Strains, Phase IV (KMG-V): Genome sequencing to study the core and pangenomes of soil and plant-associated prokaryotes.</title>
        <authorList>
            <person name="Whitman W."/>
        </authorList>
    </citation>
    <scope>NUCLEOTIDE SEQUENCE [LARGE SCALE GENOMIC DNA]</scope>
    <source>
        <strain evidence="3 4">BR 11140</strain>
    </source>
</reference>
<dbReference type="Gene3D" id="3.30.1450.10">
    <property type="match status" value="1"/>
</dbReference>
<evidence type="ECO:0000256" key="2">
    <source>
        <dbReference type="SAM" id="SignalP"/>
    </source>
</evidence>
<protein>
    <recommendedName>
        <fullName evidence="5">Beta-barrel assembly machine subunit BamE</fullName>
    </recommendedName>
</protein>
<comment type="caution">
    <text evidence="3">The sequence shown here is derived from an EMBL/GenBank/DDBJ whole genome shotgun (WGS) entry which is preliminary data.</text>
</comment>
<evidence type="ECO:0000313" key="3">
    <source>
        <dbReference type="EMBL" id="TWB58700.1"/>
    </source>
</evidence>
<accession>A0A560IPX4</accession>
<organism evidence="3 4">
    <name type="scientific">Nitrospirillum amazonense</name>
    <dbReference type="NCBI Taxonomy" id="28077"/>
    <lineage>
        <taxon>Bacteria</taxon>
        <taxon>Pseudomonadati</taxon>
        <taxon>Pseudomonadota</taxon>
        <taxon>Alphaproteobacteria</taxon>
        <taxon>Rhodospirillales</taxon>
        <taxon>Azospirillaceae</taxon>
        <taxon>Nitrospirillum</taxon>
    </lineage>
</organism>
<evidence type="ECO:0008006" key="5">
    <source>
        <dbReference type="Google" id="ProtNLM"/>
    </source>
</evidence>
<dbReference type="InterPro" id="IPR037873">
    <property type="entry name" value="BamE-like"/>
</dbReference>
<gene>
    <name evidence="3" type="ORF">FBZ92_109193</name>
</gene>
<keyword evidence="1 2" id="KW-0732">Signal</keyword>
<dbReference type="Proteomes" id="UP000318050">
    <property type="component" value="Unassembled WGS sequence"/>
</dbReference>
<dbReference type="EMBL" id="VITT01000009">
    <property type="protein sequence ID" value="TWB58700.1"/>
    <property type="molecule type" value="Genomic_DNA"/>
</dbReference>
<feature type="chain" id="PRO_5021848568" description="Beta-barrel assembly machine subunit BamE" evidence="2">
    <location>
        <begin position="20"/>
        <end position="119"/>
    </location>
</feature>
<dbReference type="OrthoDB" id="7225452at2"/>
<name>A0A560IPX4_9PROT</name>